<comment type="similarity">
    <text evidence="6">Belongs to the TVP38/TMEM64 family.</text>
</comment>
<dbReference type="InterPro" id="IPR015414">
    <property type="entry name" value="TMEM64"/>
</dbReference>
<feature type="transmembrane region" description="Helical" evidence="6">
    <location>
        <begin position="33"/>
        <end position="52"/>
    </location>
</feature>
<keyword evidence="9" id="KW-1185">Reference proteome</keyword>
<evidence type="ECO:0000313" key="9">
    <source>
        <dbReference type="Proteomes" id="UP001589738"/>
    </source>
</evidence>
<protein>
    <recommendedName>
        <fullName evidence="6">TVP38/TMEM64 family membrane protein</fullName>
    </recommendedName>
</protein>
<gene>
    <name evidence="8" type="ORF">ACFFHF_02745</name>
</gene>
<feature type="domain" description="VTT" evidence="7">
    <location>
        <begin position="35"/>
        <end position="149"/>
    </location>
</feature>
<keyword evidence="3 6" id="KW-0812">Transmembrane</keyword>
<evidence type="ECO:0000256" key="5">
    <source>
        <dbReference type="ARBA" id="ARBA00023136"/>
    </source>
</evidence>
<evidence type="ECO:0000256" key="3">
    <source>
        <dbReference type="ARBA" id="ARBA00022692"/>
    </source>
</evidence>
<feature type="transmembrane region" description="Helical" evidence="6">
    <location>
        <begin position="58"/>
        <end position="76"/>
    </location>
</feature>
<dbReference type="RefSeq" id="WP_160546662.1">
    <property type="nucleotide sequence ID" value="NZ_JBHLUU010000015.1"/>
</dbReference>
<evidence type="ECO:0000256" key="6">
    <source>
        <dbReference type="RuleBase" id="RU366058"/>
    </source>
</evidence>
<evidence type="ECO:0000256" key="4">
    <source>
        <dbReference type="ARBA" id="ARBA00022989"/>
    </source>
</evidence>
<evidence type="ECO:0000256" key="1">
    <source>
        <dbReference type="ARBA" id="ARBA00004651"/>
    </source>
</evidence>
<sequence>MDEELALLLVMFQAGGVFTPIIFVLFHSLRQFLFIPVVIICIAGGILFGTVAGTVYSLIGLMISSLLFFALVSKFPRTQEKLSSIRKKWFGEYRNLTVSQISILRLVPFVHYQLLNFCLMERHRAFKEYSKAAFITNLPLAFFYTVFGQFISQFTPTMIVIILFSLSILVYVLREKMTIIKWRDFFKETKLEKQG</sequence>
<accession>A0ABV6KLN3</accession>
<feature type="transmembrane region" description="Helical" evidence="6">
    <location>
        <begin position="132"/>
        <end position="151"/>
    </location>
</feature>
<evidence type="ECO:0000259" key="7">
    <source>
        <dbReference type="Pfam" id="PF09335"/>
    </source>
</evidence>
<reference evidence="8 9" key="1">
    <citation type="submission" date="2024-09" db="EMBL/GenBank/DDBJ databases">
        <authorList>
            <person name="Sun Q."/>
            <person name="Mori K."/>
        </authorList>
    </citation>
    <scope>NUCLEOTIDE SEQUENCE [LARGE SCALE GENOMIC DNA]</scope>
    <source>
        <strain evidence="8 9">CGMCC 1.9126</strain>
    </source>
</reference>
<dbReference type="PANTHER" id="PTHR12677:SF59">
    <property type="entry name" value="GOLGI APPARATUS MEMBRANE PROTEIN TVP38-RELATED"/>
    <property type="match status" value="1"/>
</dbReference>
<comment type="subcellular location">
    <subcellularLocation>
        <location evidence="1 6">Cell membrane</location>
        <topology evidence="1 6">Multi-pass membrane protein</topology>
    </subcellularLocation>
</comment>
<evidence type="ECO:0000256" key="2">
    <source>
        <dbReference type="ARBA" id="ARBA00022475"/>
    </source>
</evidence>
<name>A0ABV6KLN3_9BACI</name>
<feature type="transmembrane region" description="Helical" evidence="6">
    <location>
        <begin position="157"/>
        <end position="173"/>
    </location>
</feature>
<feature type="transmembrane region" description="Helical" evidence="6">
    <location>
        <begin position="6"/>
        <end position="26"/>
    </location>
</feature>
<dbReference type="PANTHER" id="PTHR12677">
    <property type="entry name" value="GOLGI APPARATUS MEMBRANE PROTEIN TVP38-RELATED"/>
    <property type="match status" value="1"/>
</dbReference>
<dbReference type="Proteomes" id="UP001589738">
    <property type="component" value="Unassembled WGS sequence"/>
</dbReference>
<keyword evidence="4 6" id="KW-1133">Transmembrane helix</keyword>
<dbReference type="InterPro" id="IPR032816">
    <property type="entry name" value="VTT_dom"/>
</dbReference>
<keyword evidence="2 6" id="KW-1003">Cell membrane</keyword>
<organism evidence="8 9">
    <name type="scientific">Robertmurraya beringensis</name>
    <dbReference type="NCBI Taxonomy" id="641660"/>
    <lineage>
        <taxon>Bacteria</taxon>
        <taxon>Bacillati</taxon>
        <taxon>Bacillota</taxon>
        <taxon>Bacilli</taxon>
        <taxon>Bacillales</taxon>
        <taxon>Bacillaceae</taxon>
        <taxon>Robertmurraya</taxon>
    </lineage>
</organism>
<dbReference type="Pfam" id="PF09335">
    <property type="entry name" value="VTT_dom"/>
    <property type="match status" value="1"/>
</dbReference>
<proteinExistence type="inferred from homology"/>
<dbReference type="EMBL" id="JBHLUU010000015">
    <property type="protein sequence ID" value="MFC0474214.1"/>
    <property type="molecule type" value="Genomic_DNA"/>
</dbReference>
<keyword evidence="5 6" id="KW-0472">Membrane</keyword>
<evidence type="ECO:0000313" key="8">
    <source>
        <dbReference type="EMBL" id="MFC0474214.1"/>
    </source>
</evidence>
<comment type="caution">
    <text evidence="8">The sequence shown here is derived from an EMBL/GenBank/DDBJ whole genome shotgun (WGS) entry which is preliminary data.</text>
</comment>